<evidence type="ECO:0000313" key="2">
    <source>
        <dbReference type="Proteomes" id="UP000322918"/>
    </source>
</evidence>
<name>A0A5M9H4J7_9SPHI</name>
<dbReference type="EMBL" id="VWNE01000026">
    <property type="protein sequence ID" value="KAA8480048.1"/>
    <property type="molecule type" value="Genomic_DNA"/>
</dbReference>
<dbReference type="AlphaFoldDB" id="A0A5M9H4J7"/>
<protein>
    <recommendedName>
        <fullName evidence="3">Adenylosuccinate lyase</fullName>
    </recommendedName>
</protein>
<accession>A0A5M9H4J7</accession>
<organism evidence="1 2">
    <name type="scientific">Arcticibacter tournemirensis</name>
    <dbReference type="NCBI Taxonomy" id="699437"/>
    <lineage>
        <taxon>Bacteria</taxon>
        <taxon>Pseudomonadati</taxon>
        <taxon>Bacteroidota</taxon>
        <taxon>Sphingobacteriia</taxon>
        <taxon>Sphingobacteriales</taxon>
        <taxon>Sphingobacteriaceae</taxon>
        <taxon>Arcticibacter</taxon>
    </lineage>
</organism>
<reference evidence="1 2" key="1">
    <citation type="submission" date="2019-09" db="EMBL/GenBank/DDBJ databases">
        <title>Pararcticibacter amylolyticus gen. nov., sp. nov., isolated from a rottenly hemp rope, and reclassification of Pedobacter tournemirensis as Pararcticibacter tournemirensis comb. nov.</title>
        <authorList>
            <person name="Cai Y."/>
        </authorList>
    </citation>
    <scope>NUCLEOTIDE SEQUENCE [LARGE SCALE GENOMIC DNA]</scope>
    <source>
        <strain evidence="1 2">TF5-37.2-LB10</strain>
    </source>
</reference>
<evidence type="ECO:0008006" key="3">
    <source>
        <dbReference type="Google" id="ProtNLM"/>
    </source>
</evidence>
<keyword evidence="2" id="KW-1185">Reference proteome</keyword>
<gene>
    <name evidence="1" type="ORF">F1649_15590</name>
</gene>
<dbReference type="Proteomes" id="UP000322918">
    <property type="component" value="Unassembled WGS sequence"/>
</dbReference>
<sequence>MTKDDLLKALQQTLIKTKAVKISDLSELKGYSLTDLLDLTFHHETAIAFRAAWVLENVQERFPERFDPLLTDFLNKYPLQKNFSSQRHYTKILFSLLERNKIAPDFDYEKIIEPTFEWLAMEQTPVAVKANCMSILYLLKEKDDWIAGELKAEIEFLMKTGGAAIQSRGKKILSLLA</sequence>
<comment type="caution">
    <text evidence="1">The sequence shown here is derived from an EMBL/GenBank/DDBJ whole genome shotgun (WGS) entry which is preliminary data.</text>
</comment>
<proteinExistence type="predicted"/>
<dbReference type="OrthoDB" id="979487at2"/>
<dbReference type="RefSeq" id="WP_141814960.1">
    <property type="nucleotide sequence ID" value="NZ_VFPL01000001.1"/>
</dbReference>
<evidence type="ECO:0000313" key="1">
    <source>
        <dbReference type="EMBL" id="KAA8480048.1"/>
    </source>
</evidence>